<evidence type="ECO:0000256" key="2">
    <source>
        <dbReference type="ARBA" id="ARBA00010371"/>
    </source>
</evidence>
<dbReference type="EC" id="1.3.1.104" evidence="11"/>
<dbReference type="GO" id="GO:0006633">
    <property type="term" value="P:fatty acid biosynthetic process"/>
    <property type="evidence" value="ECO:0007669"/>
    <property type="project" value="UniProtKB-KW"/>
</dbReference>
<dbReference type="SUPFAM" id="SSF50129">
    <property type="entry name" value="GroES-like"/>
    <property type="match status" value="1"/>
</dbReference>
<name>A0A1X6PL09_PORUM</name>
<keyword evidence="4" id="KW-0276">Fatty acid metabolism</keyword>
<dbReference type="AlphaFoldDB" id="A0A1X6PL09"/>
<comment type="subcellular location">
    <subcellularLocation>
        <location evidence="1">Mitochondrion</location>
    </subcellularLocation>
</comment>
<reference evidence="14 15" key="1">
    <citation type="submission" date="2017-03" db="EMBL/GenBank/DDBJ databases">
        <title>WGS assembly of Porphyra umbilicalis.</title>
        <authorList>
            <person name="Brawley S.H."/>
            <person name="Blouin N.A."/>
            <person name="Ficko-Blean E."/>
            <person name="Wheeler G.L."/>
            <person name="Lohr M."/>
            <person name="Goodson H.V."/>
            <person name="Jenkins J.W."/>
            <person name="Blaby-Haas C.E."/>
            <person name="Helliwell K.E."/>
            <person name="Chan C."/>
            <person name="Marriage T."/>
            <person name="Bhattacharya D."/>
            <person name="Klein A.S."/>
            <person name="Badis Y."/>
            <person name="Brodie J."/>
            <person name="Cao Y."/>
            <person name="Collen J."/>
            <person name="Dittami S.M."/>
            <person name="Gachon C.M."/>
            <person name="Green B.R."/>
            <person name="Karpowicz S."/>
            <person name="Kim J.W."/>
            <person name="Kudahl U."/>
            <person name="Lin S."/>
            <person name="Michel G."/>
            <person name="Mittag M."/>
            <person name="Olson B.J."/>
            <person name="Pangilinan J."/>
            <person name="Peng Y."/>
            <person name="Qiu H."/>
            <person name="Shu S."/>
            <person name="Singer J.T."/>
            <person name="Smith A.G."/>
            <person name="Sprecher B.N."/>
            <person name="Wagner V."/>
            <person name="Wang W."/>
            <person name="Wang Z.-Y."/>
            <person name="Yan J."/>
            <person name="Yarish C."/>
            <person name="Zoeuner-Riek S."/>
            <person name="Zhuang Y."/>
            <person name="Zou Y."/>
            <person name="Lindquist E.A."/>
            <person name="Grimwood J."/>
            <person name="Barry K."/>
            <person name="Rokhsar D.S."/>
            <person name="Schmutz J."/>
            <person name="Stiller J.W."/>
            <person name="Grossman A.R."/>
            <person name="Prochnik S.E."/>
        </authorList>
    </citation>
    <scope>NUCLEOTIDE SEQUENCE [LARGE SCALE GENOMIC DNA]</scope>
    <source>
        <strain evidence="14">4086291</strain>
    </source>
</reference>
<evidence type="ECO:0000256" key="6">
    <source>
        <dbReference type="ARBA" id="ARBA00022946"/>
    </source>
</evidence>
<dbReference type="Gene3D" id="3.90.180.10">
    <property type="entry name" value="Medium-chain alcohol dehydrogenases, catalytic domain"/>
    <property type="match status" value="1"/>
</dbReference>
<keyword evidence="3" id="KW-0444">Lipid biosynthesis</keyword>
<dbReference type="CDD" id="cd08290">
    <property type="entry name" value="ETR"/>
    <property type="match status" value="1"/>
</dbReference>
<keyword evidence="6" id="KW-0809">Transit peptide</keyword>
<dbReference type="GO" id="GO:0141148">
    <property type="term" value="F:enoyl-[acyl-carrier-protein] reductase (NADPH) activity"/>
    <property type="evidence" value="ECO:0007669"/>
    <property type="project" value="UniProtKB-EC"/>
</dbReference>
<comment type="similarity">
    <text evidence="2">Belongs to the zinc-containing alcohol dehydrogenase family. Quinone oxidoreductase subfamily.</text>
</comment>
<dbReference type="InterPro" id="IPR013154">
    <property type="entry name" value="ADH-like_N"/>
</dbReference>
<dbReference type="Pfam" id="PF08240">
    <property type="entry name" value="ADH_N"/>
    <property type="match status" value="1"/>
</dbReference>
<evidence type="ECO:0000259" key="13">
    <source>
        <dbReference type="SMART" id="SM00829"/>
    </source>
</evidence>
<evidence type="ECO:0000256" key="5">
    <source>
        <dbReference type="ARBA" id="ARBA00022857"/>
    </source>
</evidence>
<keyword evidence="15" id="KW-1185">Reference proteome</keyword>
<keyword evidence="7" id="KW-0560">Oxidoreductase</keyword>
<dbReference type="PANTHER" id="PTHR43981:SF2">
    <property type="entry name" value="ENOYL-[ACYL-CARRIER-PROTEIN] REDUCTASE, MITOCHONDRIAL"/>
    <property type="match status" value="1"/>
</dbReference>
<evidence type="ECO:0000256" key="3">
    <source>
        <dbReference type="ARBA" id="ARBA00022516"/>
    </source>
</evidence>
<keyword evidence="5" id="KW-0521">NADP</keyword>
<dbReference type="InterPro" id="IPR036291">
    <property type="entry name" value="NAD(P)-bd_dom_sf"/>
</dbReference>
<accession>A0A1X6PL09</accession>
<evidence type="ECO:0000256" key="12">
    <source>
        <dbReference type="ARBA" id="ARBA00048843"/>
    </source>
</evidence>
<dbReference type="InterPro" id="IPR020843">
    <property type="entry name" value="ER"/>
</dbReference>
<dbReference type="Proteomes" id="UP000218209">
    <property type="component" value="Unassembled WGS sequence"/>
</dbReference>
<evidence type="ECO:0000313" key="15">
    <source>
        <dbReference type="Proteomes" id="UP000218209"/>
    </source>
</evidence>
<dbReference type="InterPro" id="IPR011032">
    <property type="entry name" value="GroES-like_sf"/>
</dbReference>
<dbReference type="EMBL" id="KV918763">
    <property type="protein sequence ID" value="OSX81343.1"/>
    <property type="molecule type" value="Genomic_DNA"/>
</dbReference>
<keyword evidence="10" id="KW-0275">Fatty acid biosynthesis</keyword>
<dbReference type="SUPFAM" id="SSF51735">
    <property type="entry name" value="NAD(P)-binding Rossmann-fold domains"/>
    <property type="match status" value="1"/>
</dbReference>
<dbReference type="InterPro" id="IPR013149">
    <property type="entry name" value="ADH-like_C"/>
</dbReference>
<feature type="domain" description="Enoyl reductase (ER)" evidence="13">
    <location>
        <begin position="32"/>
        <end position="348"/>
    </location>
</feature>
<evidence type="ECO:0000313" key="14">
    <source>
        <dbReference type="EMBL" id="OSX81343.1"/>
    </source>
</evidence>
<dbReference type="Pfam" id="PF00107">
    <property type="entry name" value="ADH_zinc_N"/>
    <property type="match status" value="1"/>
</dbReference>
<evidence type="ECO:0000256" key="10">
    <source>
        <dbReference type="ARBA" id="ARBA00023160"/>
    </source>
</evidence>
<evidence type="ECO:0000256" key="7">
    <source>
        <dbReference type="ARBA" id="ARBA00023002"/>
    </source>
</evidence>
<keyword evidence="8" id="KW-0443">Lipid metabolism</keyword>
<comment type="catalytic activity">
    <reaction evidence="12">
        <text>a 2,3-saturated acyl-[ACP] + NADP(+) = a (2E)-enoyl-[ACP] + NADPH + H(+)</text>
        <dbReference type="Rhea" id="RHEA:22564"/>
        <dbReference type="Rhea" id="RHEA-COMP:9925"/>
        <dbReference type="Rhea" id="RHEA-COMP:9926"/>
        <dbReference type="ChEBI" id="CHEBI:15378"/>
        <dbReference type="ChEBI" id="CHEBI:57783"/>
        <dbReference type="ChEBI" id="CHEBI:58349"/>
        <dbReference type="ChEBI" id="CHEBI:78784"/>
        <dbReference type="ChEBI" id="CHEBI:78785"/>
        <dbReference type="EC" id="1.3.1.104"/>
    </reaction>
</comment>
<organism evidence="14 15">
    <name type="scientific">Porphyra umbilicalis</name>
    <name type="common">Purple laver</name>
    <name type="synonym">Red alga</name>
    <dbReference type="NCBI Taxonomy" id="2786"/>
    <lineage>
        <taxon>Eukaryota</taxon>
        <taxon>Rhodophyta</taxon>
        <taxon>Bangiophyceae</taxon>
        <taxon>Bangiales</taxon>
        <taxon>Bangiaceae</taxon>
        <taxon>Porphyra</taxon>
    </lineage>
</organism>
<dbReference type="SMART" id="SM00829">
    <property type="entry name" value="PKS_ER"/>
    <property type="match status" value="1"/>
</dbReference>
<gene>
    <name evidence="14" type="ORF">BU14_0022s0063</name>
</gene>
<dbReference type="Gene3D" id="3.40.50.720">
    <property type="entry name" value="NAD(P)-binding Rossmann-like Domain"/>
    <property type="match status" value="1"/>
</dbReference>
<proteinExistence type="inferred from homology"/>
<protein>
    <recommendedName>
        <fullName evidence="11">enoyl-[acyl-carrier-protein] reductase</fullName>
        <ecNumber evidence="11">1.3.1.104</ecNumber>
    </recommendedName>
</protein>
<evidence type="ECO:0000256" key="11">
    <source>
        <dbReference type="ARBA" id="ARBA00038963"/>
    </source>
</evidence>
<evidence type="ECO:0000256" key="8">
    <source>
        <dbReference type="ARBA" id="ARBA00023098"/>
    </source>
</evidence>
<dbReference type="GO" id="GO:0005739">
    <property type="term" value="C:mitochondrion"/>
    <property type="evidence" value="ECO:0007669"/>
    <property type="project" value="UniProtKB-SubCell"/>
</dbReference>
<evidence type="ECO:0000256" key="9">
    <source>
        <dbReference type="ARBA" id="ARBA00023128"/>
    </source>
</evidence>
<dbReference type="PANTHER" id="PTHR43981">
    <property type="entry name" value="ENOYL-[ACYL-CARRIER-PROTEIN] REDUCTASE, MITOCHONDRIAL"/>
    <property type="match status" value="1"/>
</dbReference>
<keyword evidence="9" id="KW-0496">Mitochondrion</keyword>
<dbReference type="InterPro" id="IPR051034">
    <property type="entry name" value="Mito_Enoyl-ACP_Reductase"/>
</dbReference>
<sequence length="357" mass="35094">MLSSLAALRRAAPALRRAASSSPTAYTYARHGHPSTVITASTAAAPSSPSSDQVAVSFLAAGVDAGDVAAVLGVDGGAGKAPFPRVAGHGGVAVVTAVGAGVKGLKAGDYVVPAKAGLGTWRHAAVVSSADVLAVPKSVPLEAAATLTSGAATALRLLSDFGALAAGDTVVQSGGESAVGSAVVQLAAARGMKTVTFVKESADYASTVERLKSAGGDVVVSETYASSSGMREIFADMGAPKLALNGTGGKVATELARALAPGGTLVTYGSATPGLTVPASALTGKDLTLRGFSMERWLGRASRADAEGMVAALADAGVASPSVSKVKFGNLLDVLGNVRAGGGGYVAVMPEGERLMM</sequence>
<evidence type="ECO:0000256" key="4">
    <source>
        <dbReference type="ARBA" id="ARBA00022832"/>
    </source>
</evidence>
<dbReference type="OrthoDB" id="1404at2759"/>
<evidence type="ECO:0000256" key="1">
    <source>
        <dbReference type="ARBA" id="ARBA00004173"/>
    </source>
</evidence>